<dbReference type="Proteomes" id="UP000199039">
    <property type="component" value="Unassembled WGS sequence"/>
</dbReference>
<dbReference type="PANTHER" id="PTHR35401:SF1">
    <property type="entry name" value="CYTOPLASMIC PROTEIN"/>
    <property type="match status" value="1"/>
</dbReference>
<sequence length="104" mass="12047">MARHVATPRPTKSQRIEVRATERQEMVLKQAAAATDRTMTDFILASAVERAERILAERRRFAGAPEQYDEFLRLLDEPLESTDKFEKLWSRPTPFGQSFTPKPR</sequence>
<accession>A0A1G6N0K8</accession>
<dbReference type="EMBL" id="FMYH01000003">
    <property type="protein sequence ID" value="SDC61231.1"/>
    <property type="molecule type" value="Genomic_DNA"/>
</dbReference>
<dbReference type="OrthoDB" id="574265at2"/>
<dbReference type="GO" id="GO:0003677">
    <property type="term" value="F:DNA binding"/>
    <property type="evidence" value="ECO:0007669"/>
    <property type="project" value="UniProtKB-KW"/>
</dbReference>
<keyword evidence="4" id="KW-0238">DNA-binding</keyword>
<evidence type="ECO:0000256" key="4">
    <source>
        <dbReference type="ARBA" id="ARBA00023125"/>
    </source>
</evidence>
<evidence type="ECO:0000256" key="1">
    <source>
        <dbReference type="ARBA" id="ARBA00022491"/>
    </source>
</evidence>
<evidence type="ECO:0000256" key="2">
    <source>
        <dbReference type="ARBA" id="ARBA00022649"/>
    </source>
</evidence>
<dbReference type="InterPro" id="IPR010985">
    <property type="entry name" value="Ribbon_hlx_hlx"/>
</dbReference>
<dbReference type="Gene3D" id="1.20.5.780">
    <property type="entry name" value="Single helix bin"/>
    <property type="match status" value="1"/>
</dbReference>
<comment type="similarity">
    <text evidence="6">Belongs to the TacA antitoxin family.</text>
</comment>
<keyword evidence="8" id="KW-1185">Reference proteome</keyword>
<evidence type="ECO:0000313" key="8">
    <source>
        <dbReference type="Proteomes" id="UP000199039"/>
    </source>
</evidence>
<dbReference type="Pfam" id="PF08681">
    <property type="entry name" value="TacA1"/>
    <property type="match status" value="1"/>
</dbReference>
<dbReference type="InterPro" id="IPR014795">
    <property type="entry name" value="TacA_1-like"/>
</dbReference>
<gene>
    <name evidence="7" type="ORF">SAMN05216410_2019</name>
</gene>
<dbReference type="AlphaFoldDB" id="A0A1G6N0K8"/>
<keyword evidence="1" id="KW-0678">Repressor</keyword>
<dbReference type="PANTHER" id="PTHR35401">
    <property type="entry name" value="COPG FAMILY HELIX-TURN-HELIX PROTEIN-RELATED-RELATED"/>
    <property type="match status" value="1"/>
</dbReference>
<evidence type="ECO:0000256" key="6">
    <source>
        <dbReference type="ARBA" id="ARBA00049988"/>
    </source>
</evidence>
<keyword evidence="2" id="KW-1277">Toxin-antitoxin system</keyword>
<evidence type="ECO:0000256" key="3">
    <source>
        <dbReference type="ARBA" id="ARBA00023015"/>
    </source>
</evidence>
<dbReference type="SUPFAM" id="SSF47598">
    <property type="entry name" value="Ribbon-helix-helix"/>
    <property type="match status" value="1"/>
</dbReference>
<keyword evidence="5" id="KW-0804">Transcription</keyword>
<organism evidence="7 8">
    <name type="scientific">Sanguibacter gelidistatuariae</name>
    <dbReference type="NCBI Taxonomy" id="1814289"/>
    <lineage>
        <taxon>Bacteria</taxon>
        <taxon>Bacillati</taxon>
        <taxon>Actinomycetota</taxon>
        <taxon>Actinomycetes</taxon>
        <taxon>Micrococcales</taxon>
        <taxon>Sanguibacteraceae</taxon>
        <taxon>Sanguibacter</taxon>
    </lineage>
</organism>
<dbReference type="RefSeq" id="WP_093182891.1">
    <property type="nucleotide sequence ID" value="NZ_FMYH01000003.1"/>
</dbReference>
<evidence type="ECO:0000256" key="5">
    <source>
        <dbReference type="ARBA" id="ARBA00023163"/>
    </source>
</evidence>
<evidence type="ECO:0000313" key="7">
    <source>
        <dbReference type="EMBL" id="SDC61231.1"/>
    </source>
</evidence>
<dbReference type="GO" id="GO:0006355">
    <property type="term" value="P:regulation of DNA-templated transcription"/>
    <property type="evidence" value="ECO:0007669"/>
    <property type="project" value="InterPro"/>
</dbReference>
<reference evidence="7 8" key="1">
    <citation type="submission" date="2016-09" db="EMBL/GenBank/DDBJ databases">
        <authorList>
            <person name="Capua I."/>
            <person name="De Benedictis P."/>
            <person name="Joannis T."/>
            <person name="Lombin L.H."/>
            <person name="Cattoli G."/>
        </authorList>
    </citation>
    <scope>NUCLEOTIDE SEQUENCE [LARGE SCALE GENOMIC DNA]</scope>
    <source>
        <strain evidence="7 8">ISLP-3</strain>
    </source>
</reference>
<proteinExistence type="inferred from homology"/>
<name>A0A1G6N0K8_9MICO</name>
<protein>
    <submittedName>
        <fullName evidence="7">Uncharacterized conserved protein, DUF1778 family</fullName>
    </submittedName>
</protein>
<dbReference type="STRING" id="1814289.SAMN05216410_2019"/>
<keyword evidence="3" id="KW-0805">Transcription regulation</keyword>